<dbReference type="AlphaFoldDB" id="A0A6P4APT6"/>
<keyword evidence="1" id="KW-0175">Coiled coil</keyword>
<dbReference type="Proteomes" id="UP001652623">
    <property type="component" value="Chromosome 11"/>
</dbReference>
<feature type="domain" description="AMP-activated protein kinase glycogen-binding" evidence="3">
    <location>
        <begin position="543"/>
        <end position="633"/>
    </location>
</feature>
<evidence type="ECO:0000313" key="6">
    <source>
        <dbReference type="RefSeq" id="XP_048321242.2"/>
    </source>
</evidence>
<evidence type="ECO:0000313" key="4">
    <source>
        <dbReference type="Proteomes" id="UP001652623"/>
    </source>
</evidence>
<evidence type="ECO:0000256" key="1">
    <source>
        <dbReference type="SAM" id="Coils"/>
    </source>
</evidence>
<dbReference type="InterPro" id="IPR014756">
    <property type="entry name" value="Ig_E-set"/>
</dbReference>
<dbReference type="KEGG" id="zju:107431892"/>
<reference evidence="5 6" key="1">
    <citation type="submission" date="2025-05" db="UniProtKB">
        <authorList>
            <consortium name="RefSeq"/>
        </authorList>
    </citation>
    <scope>IDENTIFICATION</scope>
    <source>
        <tissue evidence="5 6">Seedling</tissue>
    </source>
</reference>
<evidence type="ECO:0000259" key="3">
    <source>
        <dbReference type="Pfam" id="PF16561"/>
    </source>
</evidence>
<protein>
    <submittedName>
        <fullName evidence="5 6">Protein PTST homolog 3, chloroplastic isoform X1</fullName>
    </submittedName>
</protein>
<dbReference type="PANTHER" id="PTHR47434:SF2">
    <property type="entry name" value="PROTEIN PTST HOMOLOG 3, CHLOROPLASTIC"/>
    <property type="match status" value="1"/>
</dbReference>
<dbReference type="RefSeq" id="XP_048321242.2">
    <property type="nucleotide sequence ID" value="XM_048465285.2"/>
</dbReference>
<feature type="coiled-coil region" evidence="1">
    <location>
        <begin position="471"/>
        <end position="512"/>
    </location>
</feature>
<dbReference type="SUPFAM" id="SSF81296">
    <property type="entry name" value="E set domains"/>
    <property type="match status" value="1"/>
</dbReference>
<feature type="compositionally biased region" description="Polar residues" evidence="2">
    <location>
        <begin position="443"/>
        <end position="452"/>
    </location>
</feature>
<dbReference type="Pfam" id="PF16561">
    <property type="entry name" value="AMPK1_CBM"/>
    <property type="match status" value="1"/>
</dbReference>
<name>A0A6P4APT6_ZIZJJ</name>
<keyword evidence="4" id="KW-1185">Reference proteome</keyword>
<dbReference type="GeneID" id="107431892"/>
<evidence type="ECO:0000256" key="2">
    <source>
        <dbReference type="SAM" id="MobiDB-lite"/>
    </source>
</evidence>
<proteinExistence type="predicted"/>
<dbReference type="InterPro" id="IPR013783">
    <property type="entry name" value="Ig-like_fold"/>
</dbReference>
<organism evidence="4 5">
    <name type="scientific">Ziziphus jujuba</name>
    <name type="common">Chinese jujube</name>
    <name type="synonym">Ziziphus sativa</name>
    <dbReference type="NCBI Taxonomy" id="326968"/>
    <lineage>
        <taxon>Eukaryota</taxon>
        <taxon>Viridiplantae</taxon>
        <taxon>Streptophyta</taxon>
        <taxon>Embryophyta</taxon>
        <taxon>Tracheophyta</taxon>
        <taxon>Spermatophyta</taxon>
        <taxon>Magnoliopsida</taxon>
        <taxon>eudicotyledons</taxon>
        <taxon>Gunneridae</taxon>
        <taxon>Pentapetalae</taxon>
        <taxon>rosids</taxon>
        <taxon>fabids</taxon>
        <taxon>Rosales</taxon>
        <taxon>Rhamnaceae</taxon>
        <taxon>Paliureae</taxon>
        <taxon>Ziziphus</taxon>
    </lineage>
</organism>
<dbReference type="InParanoid" id="A0A6P4APT6"/>
<feature type="region of interest" description="Disordered" evidence="2">
    <location>
        <begin position="380"/>
        <end position="470"/>
    </location>
</feature>
<sequence length="634" mass="70786">MATLCHFPRFRFLFLFDHHTQQQPRQGCYAFQHPPRKHLRLRASSIKKSRKVKSNAELCNDIREFVAAVGLPQDYVPTMKEFTEHGRNDLANIVRRRGYKVIREFLANSRGTDLDEEENKDEKKEGQDVDVNNVVGEFPLSTEVHIIKSHSDSLITDPYLNFDDNSNVLTESSVDSSSQEKALNDIEDHLEMVEKMDEDISLASNVSTVKNHSSNSDSPAFDSGDHSCIPLEISTNLSMKEADLNELSGSNEIANSTSEDKLLSSTVSITERNFSSDKVEQDLKSIDNNQMPLESTDALSLEGKVTYEYRDEDANFAEEVVPSTEVSLVDYHSSSSNIDPVLSSDDHSSAPIGFSTELSLEEKVANFIQRGDLDVVEDNVYGTSNESGTEETKEYIFSEDTEEVQVRTPTSEHSENAINGGNSGTTSNGRASISMQAVPPATANDSPRNDSLSADGLGTQVNNDLDSEARKRETQVEISELKNMLHQKELELSRLKKQIEKEKLALSVLQIKAESAISKAQKIISEKDAELLAAEETLSGLVEVEVQYCGEGEMVEVAGSFNGWHHWVKMDLQPSSSITESSGTRKSRCWSTMMWLYPGVYEIKFVVDGHWKLDPQKESVTRGHISNNILRVNR</sequence>
<dbReference type="RefSeq" id="XP_015898396.3">
    <property type="nucleotide sequence ID" value="XM_016042910.4"/>
</dbReference>
<dbReference type="Gene3D" id="2.60.40.10">
    <property type="entry name" value="Immunoglobulins"/>
    <property type="match status" value="1"/>
</dbReference>
<accession>A0A6P4APT6</accession>
<dbReference type="PANTHER" id="PTHR47434">
    <property type="entry name" value="PROTEIN PTST HOMOLOG 3, CHLOROPLASTIC"/>
    <property type="match status" value="1"/>
</dbReference>
<gene>
    <name evidence="5 6" type="primary">LOC107431892</name>
</gene>
<evidence type="ECO:0000313" key="5">
    <source>
        <dbReference type="RefSeq" id="XP_015898396.3"/>
    </source>
</evidence>
<dbReference type="InterPro" id="IPR032640">
    <property type="entry name" value="AMPK1_CBM"/>
</dbReference>
<dbReference type="CDD" id="cd02859">
    <property type="entry name" value="E_set_AMPKbeta_like_N"/>
    <property type="match status" value="1"/>
</dbReference>
<dbReference type="FunCoup" id="A0A6P4APT6">
    <property type="interactions" value="1345"/>
</dbReference>
<dbReference type="GO" id="GO:0009507">
    <property type="term" value="C:chloroplast"/>
    <property type="evidence" value="ECO:0007669"/>
    <property type="project" value="UniProtKB-ARBA"/>
</dbReference>